<dbReference type="SUPFAM" id="SSF52540">
    <property type="entry name" value="P-loop containing nucleoside triphosphate hydrolases"/>
    <property type="match status" value="1"/>
</dbReference>
<name>A0A845UQ12_9PROT</name>
<evidence type="ECO:0000313" key="3">
    <source>
        <dbReference type="EMBL" id="NDU43618.1"/>
    </source>
</evidence>
<dbReference type="Gene3D" id="3.40.50.300">
    <property type="entry name" value="P-loop containing nucleotide triphosphate hydrolases"/>
    <property type="match status" value="1"/>
</dbReference>
<dbReference type="PANTHER" id="PTHR34301">
    <property type="entry name" value="DNA-BINDING PROTEIN-RELATED"/>
    <property type="match status" value="1"/>
</dbReference>
<dbReference type="InterPro" id="IPR027417">
    <property type="entry name" value="P-loop_NTPase"/>
</dbReference>
<feature type="region of interest" description="Disordered" evidence="1">
    <location>
        <begin position="1"/>
        <end position="20"/>
    </location>
</feature>
<dbReference type="AlphaFoldDB" id="A0A845UQ12"/>
<evidence type="ECO:0000256" key="1">
    <source>
        <dbReference type="SAM" id="MobiDB-lite"/>
    </source>
</evidence>
<gene>
    <name evidence="3" type="ORF">GL267_13600</name>
</gene>
<evidence type="ECO:0000259" key="2">
    <source>
        <dbReference type="Pfam" id="PF13191"/>
    </source>
</evidence>
<accession>A0A845UQ12</accession>
<organism evidence="3">
    <name type="scientific">Acidithiobacillus ferrianus</name>
    <dbReference type="NCBI Taxonomy" id="2678518"/>
    <lineage>
        <taxon>Bacteria</taxon>
        <taxon>Pseudomonadati</taxon>
        <taxon>Pseudomonadota</taxon>
        <taxon>Acidithiobacillia</taxon>
        <taxon>Acidithiobacillales</taxon>
        <taxon>Acidithiobacillaceae</taxon>
        <taxon>Acidithiobacillus</taxon>
    </lineage>
</organism>
<dbReference type="PANTHER" id="PTHR34301:SF8">
    <property type="entry name" value="ATPASE DOMAIN-CONTAINING PROTEIN"/>
    <property type="match status" value="1"/>
</dbReference>
<dbReference type="InterPro" id="IPR041664">
    <property type="entry name" value="AAA_16"/>
</dbReference>
<dbReference type="EMBL" id="WNJL01000037">
    <property type="protein sequence ID" value="NDU43618.1"/>
    <property type="molecule type" value="Genomic_DNA"/>
</dbReference>
<feature type="domain" description="Orc1-like AAA ATPase" evidence="2">
    <location>
        <begin position="18"/>
        <end position="204"/>
    </location>
</feature>
<dbReference type="Pfam" id="PF13191">
    <property type="entry name" value="AAA_16"/>
    <property type="match status" value="1"/>
</dbReference>
<comment type="caution">
    <text evidence="3">The sequence shown here is derived from an EMBL/GenBank/DDBJ whole genome shotgun (WGS) entry which is preliminary data.</text>
</comment>
<proteinExistence type="predicted"/>
<sequence length="400" mass="43936">MDPRRNPYAPGAGSAPPELAGRDEVLERTSIMLDRLVARHPTRGFIFYGLRGVGKTVLLQRVLLDAEVSGMAVVEIEAPEDQSLPAMLAPALRATLIRMSKGKMAKAMVRRALGVLAAFVRAAKIKYEDVEISMDFIGEEGMADSGDLELDLGDLLIAVGEAAAEHHTAAVLFIDELQYVKEKQLAALTRALHKTSQRRLPITLVAAGLPQLLAQMGRAKSYTERLFEFVEIGPLDEADGMRALRVPAAKEQVEFSDDALRTILSQTQGYPYFIQEWGKQAWNTARQSPISRRDALTAGTIALADLDASFFRVRFDRLAPAEKRYARAMATLGQGPYRTGDIARVLEEKTTTVGPIRARLIKKGMVYSPSHGDTAFTVPLFADFLERTMPWRPAPDGGAD</sequence>
<dbReference type="RefSeq" id="WP_163098789.1">
    <property type="nucleotide sequence ID" value="NZ_CP127523.1"/>
</dbReference>
<reference evidence="3" key="1">
    <citation type="submission" date="2019-11" db="EMBL/GenBank/DDBJ databases">
        <title>Acidithiobacillus ferrianus sp. nov.: a facultatively anaerobic and extremely acidophilic chemolithoautotroph.</title>
        <authorList>
            <person name="Norris P.R."/>
            <person name="Falagan C."/>
            <person name="Moya-Beltran A."/>
            <person name="Castro M."/>
            <person name="Quatrini R."/>
            <person name="Johnson D.B."/>
        </authorList>
    </citation>
    <scope>NUCLEOTIDE SEQUENCE [LARGE SCALE GENOMIC DNA]</scope>
    <source>
        <strain evidence="3">MG</strain>
    </source>
</reference>
<protein>
    <submittedName>
        <fullName evidence="3">AAA family ATPase</fullName>
    </submittedName>
</protein>